<feature type="signal peptide" evidence="3">
    <location>
        <begin position="1"/>
        <end position="20"/>
    </location>
</feature>
<dbReference type="CDD" id="cd19857">
    <property type="entry name" value="DSRM_STAU_rpt1"/>
    <property type="match status" value="1"/>
</dbReference>
<feature type="domain" description="DRBM" evidence="4">
    <location>
        <begin position="280"/>
        <end position="347"/>
    </location>
</feature>
<organism evidence="5 6">
    <name type="scientific">Exocentrus adspersus</name>
    <dbReference type="NCBI Taxonomy" id="1586481"/>
    <lineage>
        <taxon>Eukaryota</taxon>
        <taxon>Metazoa</taxon>
        <taxon>Ecdysozoa</taxon>
        <taxon>Arthropoda</taxon>
        <taxon>Hexapoda</taxon>
        <taxon>Insecta</taxon>
        <taxon>Pterygota</taxon>
        <taxon>Neoptera</taxon>
        <taxon>Endopterygota</taxon>
        <taxon>Coleoptera</taxon>
        <taxon>Polyphaga</taxon>
        <taxon>Cucujiformia</taxon>
        <taxon>Chrysomeloidea</taxon>
        <taxon>Cerambycidae</taxon>
        <taxon>Lamiinae</taxon>
        <taxon>Acanthocinini</taxon>
        <taxon>Exocentrus</taxon>
    </lineage>
</organism>
<dbReference type="GO" id="GO:0010494">
    <property type="term" value="C:cytoplasmic stress granule"/>
    <property type="evidence" value="ECO:0007669"/>
    <property type="project" value="TreeGrafter"/>
</dbReference>
<evidence type="ECO:0000259" key="4">
    <source>
        <dbReference type="PROSITE" id="PS50137"/>
    </source>
</evidence>
<dbReference type="SUPFAM" id="SSF54768">
    <property type="entry name" value="dsRNA-binding domain-like"/>
    <property type="match status" value="4"/>
</dbReference>
<dbReference type="GO" id="GO:0043025">
    <property type="term" value="C:neuronal cell body"/>
    <property type="evidence" value="ECO:0007669"/>
    <property type="project" value="TreeGrafter"/>
</dbReference>
<dbReference type="GO" id="GO:0098964">
    <property type="term" value="P:anterograde dendritic transport of messenger ribonucleoprotein complex"/>
    <property type="evidence" value="ECO:0007669"/>
    <property type="project" value="TreeGrafter"/>
</dbReference>
<dbReference type="GO" id="GO:0007281">
    <property type="term" value="P:germ cell development"/>
    <property type="evidence" value="ECO:0007669"/>
    <property type="project" value="TreeGrafter"/>
</dbReference>
<dbReference type="AlphaFoldDB" id="A0AAV8W917"/>
<comment type="caution">
    <text evidence="5">The sequence shown here is derived from an EMBL/GenBank/DDBJ whole genome shotgun (WGS) entry which is preliminary data.</text>
</comment>
<dbReference type="GO" id="GO:0003729">
    <property type="term" value="F:mRNA binding"/>
    <property type="evidence" value="ECO:0007669"/>
    <property type="project" value="TreeGrafter"/>
</dbReference>
<dbReference type="GO" id="GO:0008298">
    <property type="term" value="P:intracellular mRNA localization"/>
    <property type="evidence" value="ECO:0007669"/>
    <property type="project" value="TreeGrafter"/>
</dbReference>
<dbReference type="Pfam" id="PF00035">
    <property type="entry name" value="dsrm"/>
    <property type="match status" value="2"/>
</dbReference>
<dbReference type="EMBL" id="JANEYG010000006">
    <property type="protein sequence ID" value="KAJ8922642.1"/>
    <property type="molecule type" value="Genomic_DNA"/>
</dbReference>
<dbReference type="CDD" id="cd19861">
    <property type="entry name" value="DSRM_STAU_rpt5"/>
    <property type="match status" value="1"/>
</dbReference>
<gene>
    <name evidence="5" type="ORF">NQ315_007674</name>
</gene>
<evidence type="ECO:0000256" key="2">
    <source>
        <dbReference type="PROSITE-ProRule" id="PRU00266"/>
    </source>
</evidence>
<dbReference type="GO" id="GO:0003725">
    <property type="term" value="F:double-stranded RNA binding"/>
    <property type="evidence" value="ECO:0007669"/>
    <property type="project" value="TreeGrafter"/>
</dbReference>
<evidence type="ECO:0000313" key="6">
    <source>
        <dbReference type="Proteomes" id="UP001159042"/>
    </source>
</evidence>
<dbReference type="InterPro" id="IPR014720">
    <property type="entry name" value="dsRBD_dom"/>
</dbReference>
<evidence type="ECO:0000256" key="3">
    <source>
        <dbReference type="SAM" id="SignalP"/>
    </source>
</evidence>
<reference evidence="5 6" key="1">
    <citation type="journal article" date="2023" name="Insect Mol. Biol.">
        <title>Genome sequencing provides insights into the evolution of gene families encoding plant cell wall-degrading enzymes in longhorned beetles.</title>
        <authorList>
            <person name="Shin N.R."/>
            <person name="Okamura Y."/>
            <person name="Kirsch R."/>
            <person name="Pauchet Y."/>
        </authorList>
    </citation>
    <scope>NUCLEOTIDE SEQUENCE [LARGE SCALE GENOMIC DNA]</scope>
    <source>
        <strain evidence="5">EAD_L_NR</strain>
    </source>
</reference>
<dbReference type="GO" id="GO:0035418">
    <property type="term" value="P:protein localization to synapse"/>
    <property type="evidence" value="ECO:0007669"/>
    <property type="project" value="TreeGrafter"/>
</dbReference>
<evidence type="ECO:0000256" key="1">
    <source>
        <dbReference type="ARBA" id="ARBA00022884"/>
    </source>
</evidence>
<sequence>MKYLATYFLSAAILISASTSVQDVRSIFGPNSCIQGSLSTLTSKTTETLALREGESTSTSSTLDQYFKNVSNTKHSEKNVLSKLNELAQYNEIDYVFKLIKEEGPAHNKFFTISLTLGNEEYAGEGSSLKKAQQNAALVALAKTEYEAPLLQDEDERIDTTTPTVLLNNLAAKLGIGVEYFLVNNNRSQKKSYLKKLNESMYSDIAIRKEESQMTGPFNVAVEVGDEFFYGKSHTIQSARHEAASKAIDHLVRVVRYGDSVCLQEGSEEECKQAKAKLKSPVSQVYEAAQLRNLDVGFEIIEESGPPHKRVFVTQCKLGYLSTTGSGSSKKESKRAAAESMLEHINELPEVSQEMYVKNIVKDNKKRKNKKKKKIIKTNFDVINMHVDNLISSVKNYGSPSKNDGETIVGVDSKNKKRKFSSKSYQDGMLELGNLLDFEIDFTDFEEAEQFYALMSLHVDPEHICLGEGPSSKIARNKAAKAGLSLLQNINLENHFKNRKLTLVETEVKQKIRVLLDAGVSEVQTE</sequence>
<dbReference type="PANTHER" id="PTHR46054">
    <property type="entry name" value="MATERNAL EFFECT PROTEIN STAUFEN"/>
    <property type="match status" value="1"/>
</dbReference>
<accession>A0AAV8W917</accession>
<feature type="chain" id="PRO_5043911325" description="DRBM domain-containing protein" evidence="3">
    <location>
        <begin position="21"/>
        <end position="526"/>
    </location>
</feature>
<feature type="domain" description="DRBM" evidence="4">
    <location>
        <begin position="162"/>
        <end position="253"/>
    </location>
</feature>
<dbReference type="InterPro" id="IPR051740">
    <property type="entry name" value="DRBM-containing_protein"/>
</dbReference>
<proteinExistence type="predicted"/>
<protein>
    <recommendedName>
        <fullName evidence="4">DRBM domain-containing protein</fullName>
    </recommendedName>
</protein>
<dbReference type="PROSITE" id="PS50137">
    <property type="entry name" value="DS_RBD"/>
    <property type="match status" value="3"/>
</dbReference>
<dbReference type="Proteomes" id="UP001159042">
    <property type="component" value="Unassembled WGS sequence"/>
</dbReference>
<keyword evidence="3" id="KW-0732">Signal</keyword>
<feature type="domain" description="DRBM" evidence="4">
    <location>
        <begin position="79"/>
        <end position="146"/>
    </location>
</feature>
<dbReference type="SMART" id="SM00358">
    <property type="entry name" value="DSRM"/>
    <property type="match status" value="3"/>
</dbReference>
<dbReference type="GO" id="GO:0010468">
    <property type="term" value="P:regulation of gene expression"/>
    <property type="evidence" value="ECO:0007669"/>
    <property type="project" value="UniProtKB-ARBA"/>
</dbReference>
<dbReference type="PANTHER" id="PTHR46054:SF3">
    <property type="entry name" value="MATERNAL EFFECT PROTEIN STAUFEN"/>
    <property type="match status" value="1"/>
</dbReference>
<dbReference type="FunFam" id="3.30.160.20:FF:000007">
    <property type="entry name" value="Double-stranded RNA-binding protein Staufen homolog 1"/>
    <property type="match status" value="1"/>
</dbReference>
<dbReference type="Gene3D" id="3.30.160.20">
    <property type="match status" value="4"/>
</dbReference>
<keyword evidence="1 2" id="KW-0694">RNA-binding</keyword>
<dbReference type="GO" id="GO:0005886">
    <property type="term" value="C:plasma membrane"/>
    <property type="evidence" value="ECO:0007669"/>
    <property type="project" value="TreeGrafter"/>
</dbReference>
<dbReference type="GO" id="GO:0032839">
    <property type="term" value="C:dendrite cytoplasm"/>
    <property type="evidence" value="ECO:0007669"/>
    <property type="project" value="GOC"/>
</dbReference>
<evidence type="ECO:0000313" key="5">
    <source>
        <dbReference type="EMBL" id="KAJ8922642.1"/>
    </source>
</evidence>
<keyword evidence="6" id="KW-1185">Reference proteome</keyword>
<name>A0AAV8W917_9CUCU</name>